<dbReference type="InterPro" id="IPR029063">
    <property type="entry name" value="SAM-dependent_MTases_sf"/>
</dbReference>
<evidence type="ECO:0000259" key="2">
    <source>
        <dbReference type="Pfam" id="PF13649"/>
    </source>
</evidence>
<dbReference type="GO" id="GO:0008168">
    <property type="term" value="F:methyltransferase activity"/>
    <property type="evidence" value="ECO:0007669"/>
    <property type="project" value="UniProtKB-KW"/>
</dbReference>
<reference evidence="3 4" key="1">
    <citation type="journal article" date="2011" name="J. Bacteriol.">
        <title>Genome sequence of Chthoniobacter flavus Ellin428, an aerobic heterotrophic soil bacterium.</title>
        <authorList>
            <person name="Kant R."/>
            <person name="van Passel M.W."/>
            <person name="Palva A."/>
            <person name="Lucas S."/>
            <person name="Lapidus A."/>
            <person name="Glavina Del Rio T."/>
            <person name="Dalin E."/>
            <person name="Tice H."/>
            <person name="Bruce D."/>
            <person name="Goodwin L."/>
            <person name="Pitluck S."/>
            <person name="Larimer F.W."/>
            <person name="Land M.L."/>
            <person name="Hauser L."/>
            <person name="Sangwan P."/>
            <person name="de Vos W.M."/>
            <person name="Janssen P.H."/>
            <person name="Smidt H."/>
        </authorList>
    </citation>
    <scope>NUCLEOTIDE SEQUENCE [LARGE SCALE GENOMIC DNA]</scope>
    <source>
        <strain evidence="3 4">Ellin428</strain>
    </source>
</reference>
<keyword evidence="4" id="KW-1185">Reference proteome</keyword>
<evidence type="ECO:0000313" key="4">
    <source>
        <dbReference type="Proteomes" id="UP000005824"/>
    </source>
</evidence>
<evidence type="ECO:0000256" key="1">
    <source>
        <dbReference type="ARBA" id="ARBA00022679"/>
    </source>
</evidence>
<dbReference type="EMBL" id="ABVL01000011">
    <property type="protein sequence ID" value="EDY18726.1"/>
    <property type="molecule type" value="Genomic_DNA"/>
</dbReference>
<dbReference type="AlphaFoldDB" id="B4D4C5"/>
<comment type="caution">
    <text evidence="3">The sequence shown here is derived from an EMBL/GenBank/DDBJ whole genome shotgun (WGS) entry which is preliminary data.</text>
</comment>
<dbReference type="eggNOG" id="COG2226">
    <property type="taxonomic scope" value="Bacteria"/>
</dbReference>
<protein>
    <submittedName>
        <fullName evidence="3">Methyltransferase type 11</fullName>
    </submittedName>
</protein>
<dbReference type="SUPFAM" id="SSF53335">
    <property type="entry name" value="S-adenosyl-L-methionine-dependent methyltransferases"/>
    <property type="match status" value="1"/>
</dbReference>
<dbReference type="Pfam" id="PF13649">
    <property type="entry name" value="Methyltransf_25"/>
    <property type="match status" value="1"/>
</dbReference>
<organism evidence="3 4">
    <name type="scientific">Chthoniobacter flavus Ellin428</name>
    <dbReference type="NCBI Taxonomy" id="497964"/>
    <lineage>
        <taxon>Bacteria</taxon>
        <taxon>Pseudomonadati</taxon>
        <taxon>Verrucomicrobiota</taxon>
        <taxon>Spartobacteria</taxon>
        <taxon>Chthoniobacterales</taxon>
        <taxon>Chthoniobacteraceae</taxon>
        <taxon>Chthoniobacter</taxon>
    </lineage>
</organism>
<keyword evidence="1 3" id="KW-0808">Transferase</keyword>
<dbReference type="STRING" id="497964.CfE428DRAFT_3763"/>
<dbReference type="PANTHER" id="PTHR43861">
    <property type="entry name" value="TRANS-ACONITATE 2-METHYLTRANSFERASE-RELATED"/>
    <property type="match status" value="1"/>
</dbReference>
<dbReference type="InterPro" id="IPR041698">
    <property type="entry name" value="Methyltransf_25"/>
</dbReference>
<name>B4D4C5_9BACT</name>
<dbReference type="CDD" id="cd02440">
    <property type="entry name" value="AdoMet_MTases"/>
    <property type="match status" value="1"/>
</dbReference>
<dbReference type="RefSeq" id="WP_006981088.1">
    <property type="nucleotide sequence ID" value="NZ_ABVL01000011.1"/>
</dbReference>
<dbReference type="GO" id="GO:0032259">
    <property type="term" value="P:methylation"/>
    <property type="evidence" value="ECO:0007669"/>
    <property type="project" value="UniProtKB-KW"/>
</dbReference>
<feature type="domain" description="Methyltransferase" evidence="2">
    <location>
        <begin position="44"/>
        <end position="133"/>
    </location>
</feature>
<gene>
    <name evidence="3" type="ORF">CfE428DRAFT_3763</name>
</gene>
<sequence length="198" mass="22138">MHPAEIAQSYDAIAHRWLEPHLESNGIRQHEHALHFRSGGGAALDVGSGCNGRFIRLLESHGYIVEGLDISAQMIALAKARNPHVTFYHEDVCEWAPSRQYDFITAWDSIWHVPLAQSENVLRKLCRALAPGGVFIWTTAGLDASEEKRDSAMGPPVYYSVLGTPKTLEIIAAEDCVCRHLEYDQPPEKHLFLIAQKV</sequence>
<evidence type="ECO:0000313" key="3">
    <source>
        <dbReference type="EMBL" id="EDY18726.1"/>
    </source>
</evidence>
<keyword evidence="3" id="KW-0489">Methyltransferase</keyword>
<dbReference type="InParanoid" id="B4D4C5"/>
<dbReference type="Proteomes" id="UP000005824">
    <property type="component" value="Unassembled WGS sequence"/>
</dbReference>
<dbReference type="Gene3D" id="3.40.50.150">
    <property type="entry name" value="Vaccinia Virus protein VP39"/>
    <property type="match status" value="1"/>
</dbReference>
<accession>B4D4C5</accession>
<proteinExistence type="predicted"/>